<gene>
    <name evidence="1" type="ORF">ENN51_01745</name>
</gene>
<reference evidence="1" key="1">
    <citation type="journal article" date="2020" name="mSystems">
        <title>Genome- and Community-Level Interaction Insights into Carbon Utilization and Element Cycling Functions of Hydrothermarchaeota in Hydrothermal Sediment.</title>
        <authorList>
            <person name="Zhou Z."/>
            <person name="Liu Y."/>
            <person name="Xu W."/>
            <person name="Pan J."/>
            <person name="Luo Z.H."/>
            <person name="Li M."/>
        </authorList>
    </citation>
    <scope>NUCLEOTIDE SEQUENCE [LARGE SCALE GENOMIC DNA]</scope>
    <source>
        <strain evidence="1">SpSt-1182</strain>
    </source>
</reference>
<accession>A0A7V0T4H5</accession>
<proteinExistence type="predicted"/>
<dbReference type="Gene3D" id="1.20.58.800">
    <property type="match status" value="1"/>
</dbReference>
<dbReference type="EMBL" id="DSBX01000063">
    <property type="protein sequence ID" value="HDQ99000.1"/>
    <property type="molecule type" value="Genomic_DNA"/>
</dbReference>
<dbReference type="AlphaFoldDB" id="A0A7V0T4H5"/>
<sequence length="101" mass="10806">MARLLDDPALAARVQAAFDGLYAMETDVRAVLNGEGVSTALYPFYLAYGRELWKLTNRVNGASAALEAATLAAKWTARGLSPSVLEKVRHQVFSISAPVGP</sequence>
<protein>
    <submittedName>
        <fullName evidence="1">Uncharacterized protein</fullName>
    </submittedName>
</protein>
<organism evidence="1">
    <name type="scientific">candidate division WOR-3 bacterium</name>
    <dbReference type="NCBI Taxonomy" id="2052148"/>
    <lineage>
        <taxon>Bacteria</taxon>
        <taxon>Bacteria division WOR-3</taxon>
    </lineage>
</organism>
<name>A0A7V0T4H5_UNCW3</name>
<dbReference type="Proteomes" id="UP000885672">
    <property type="component" value="Unassembled WGS sequence"/>
</dbReference>
<comment type="caution">
    <text evidence="1">The sequence shown here is derived from an EMBL/GenBank/DDBJ whole genome shotgun (WGS) entry which is preliminary data.</text>
</comment>
<evidence type="ECO:0000313" key="1">
    <source>
        <dbReference type="EMBL" id="HDQ99000.1"/>
    </source>
</evidence>